<dbReference type="AlphaFoldDB" id="A0A4P2QSM2"/>
<accession>A0A4P2QSM2</accession>
<feature type="compositionally biased region" description="Low complexity" evidence="1">
    <location>
        <begin position="94"/>
        <end position="105"/>
    </location>
</feature>
<sequence>MPAWAVHRGTVDQEDVGAVPKLVIELAQGAPAPSEVLLDGAALPQASLGSELPLDPGTHAVVAQWTDGRQTEAPVIITEGARKILRLAPPPIEAAPTPAVAAPRAGSRSKRSWISRKNARIHRIVTRTT</sequence>
<feature type="region of interest" description="Disordered" evidence="1">
    <location>
        <begin position="93"/>
        <end position="113"/>
    </location>
</feature>
<name>A0A4P2QSM2_SORCE</name>
<evidence type="ECO:0008006" key="4">
    <source>
        <dbReference type="Google" id="ProtNLM"/>
    </source>
</evidence>
<evidence type="ECO:0000313" key="2">
    <source>
        <dbReference type="EMBL" id="AUX33046.1"/>
    </source>
</evidence>
<organism evidence="2 3">
    <name type="scientific">Sorangium cellulosum</name>
    <name type="common">Polyangium cellulosum</name>
    <dbReference type="NCBI Taxonomy" id="56"/>
    <lineage>
        <taxon>Bacteria</taxon>
        <taxon>Pseudomonadati</taxon>
        <taxon>Myxococcota</taxon>
        <taxon>Polyangia</taxon>
        <taxon>Polyangiales</taxon>
        <taxon>Polyangiaceae</taxon>
        <taxon>Sorangium</taxon>
    </lineage>
</organism>
<proteinExistence type="predicted"/>
<gene>
    <name evidence="2" type="ORF">SOCE836_051980</name>
</gene>
<protein>
    <recommendedName>
        <fullName evidence="4">PEGA domain-containing protein</fullName>
    </recommendedName>
</protein>
<dbReference type="EMBL" id="CP012672">
    <property type="protein sequence ID" value="AUX33046.1"/>
    <property type="molecule type" value="Genomic_DNA"/>
</dbReference>
<reference evidence="2 3" key="1">
    <citation type="submission" date="2015-09" db="EMBL/GenBank/DDBJ databases">
        <title>Sorangium comparison.</title>
        <authorList>
            <person name="Zaburannyi N."/>
            <person name="Bunk B."/>
            <person name="Overmann J."/>
            <person name="Mueller R."/>
        </authorList>
    </citation>
    <scope>NUCLEOTIDE SEQUENCE [LARGE SCALE GENOMIC DNA]</scope>
    <source>
        <strain evidence="2 3">So ce836</strain>
    </source>
</reference>
<evidence type="ECO:0000256" key="1">
    <source>
        <dbReference type="SAM" id="MobiDB-lite"/>
    </source>
</evidence>
<evidence type="ECO:0000313" key="3">
    <source>
        <dbReference type="Proteomes" id="UP000295497"/>
    </source>
</evidence>
<dbReference type="Proteomes" id="UP000295497">
    <property type="component" value="Chromosome"/>
</dbReference>